<feature type="region of interest" description="Disordered" evidence="1">
    <location>
        <begin position="89"/>
        <end position="108"/>
    </location>
</feature>
<reference evidence="3" key="1">
    <citation type="submission" date="2023-06" db="EMBL/GenBank/DDBJ databases">
        <authorList>
            <person name="Delattre M."/>
        </authorList>
    </citation>
    <scope>NUCLEOTIDE SEQUENCE</scope>
    <source>
        <strain evidence="3">AF72</strain>
    </source>
</reference>
<dbReference type="AlphaFoldDB" id="A0AA36DIY6"/>
<evidence type="ECO:0000256" key="2">
    <source>
        <dbReference type="SAM" id="Phobius"/>
    </source>
</evidence>
<comment type="caution">
    <text evidence="3">The sequence shown here is derived from an EMBL/GenBank/DDBJ whole genome shotgun (WGS) entry which is preliminary data.</text>
</comment>
<evidence type="ECO:0000313" key="3">
    <source>
        <dbReference type="EMBL" id="CAJ0587236.1"/>
    </source>
</evidence>
<dbReference type="Proteomes" id="UP001177023">
    <property type="component" value="Unassembled WGS sequence"/>
</dbReference>
<organism evidence="3 4">
    <name type="scientific">Mesorhabditis spiculigera</name>
    <dbReference type="NCBI Taxonomy" id="96644"/>
    <lineage>
        <taxon>Eukaryota</taxon>
        <taxon>Metazoa</taxon>
        <taxon>Ecdysozoa</taxon>
        <taxon>Nematoda</taxon>
        <taxon>Chromadorea</taxon>
        <taxon>Rhabditida</taxon>
        <taxon>Rhabditina</taxon>
        <taxon>Rhabditomorpha</taxon>
        <taxon>Rhabditoidea</taxon>
        <taxon>Rhabditidae</taxon>
        <taxon>Mesorhabditinae</taxon>
        <taxon>Mesorhabditis</taxon>
    </lineage>
</organism>
<feature type="transmembrane region" description="Helical" evidence="2">
    <location>
        <begin position="20"/>
        <end position="38"/>
    </location>
</feature>
<feature type="non-terminal residue" evidence="3">
    <location>
        <position position="1"/>
    </location>
</feature>
<feature type="compositionally biased region" description="Acidic residues" evidence="1">
    <location>
        <begin position="92"/>
        <end position="102"/>
    </location>
</feature>
<proteinExistence type="predicted"/>
<keyword evidence="2" id="KW-0812">Transmembrane</keyword>
<keyword evidence="4" id="KW-1185">Reference proteome</keyword>
<evidence type="ECO:0000313" key="4">
    <source>
        <dbReference type="Proteomes" id="UP001177023"/>
    </source>
</evidence>
<name>A0AA36DIY6_9BILA</name>
<keyword evidence="2" id="KW-1133">Transmembrane helix</keyword>
<keyword evidence="2" id="KW-0472">Membrane</keyword>
<protein>
    <submittedName>
        <fullName evidence="3">Uncharacterized protein</fullName>
    </submittedName>
</protein>
<evidence type="ECO:0000256" key="1">
    <source>
        <dbReference type="SAM" id="MobiDB-lite"/>
    </source>
</evidence>
<gene>
    <name evidence="3" type="ORF">MSPICULIGERA_LOCUS25213</name>
</gene>
<dbReference type="EMBL" id="CATQJA010002709">
    <property type="protein sequence ID" value="CAJ0587236.1"/>
    <property type="molecule type" value="Genomic_DNA"/>
</dbReference>
<sequence>MIWMPAAVLAVRYPADQPKPLGVVSIVFMLVVMGINLADILKNGPRIATPTGQQGVGEYSVEDFKQAALSNATAPAEYVAPVYDDSAALDDATADNSDDSDSSEFTYQ</sequence>
<accession>A0AA36DIY6</accession>